<name>A0A081CKC0_PSEA2</name>
<accession>A0A081CKC0</accession>
<sequence length="788" mass="83293">MAIPATMLSRSSSSSGSSTPWLSPDASSSTWRTSYSASADLSRRTSSASTTTNRSSIPGSEPSYAHDPNAHEWWEHVLPPGQLAERLRKAQRSSSASRRRNNPALANATPSERSAWKRLSGLPREEPHHDRSASSTAASSRRSSFQGTSATLPRSALRSSLRHADSTAYSHAHHSSQPGSSAEVSSDEYTASPTGRHSPPSNLRYVFPSSTSASAQSGSSRLSGVRTTGNSPDLASSQWAASSSTSSPHAPAVDASHAASRGSYGRRMRVMSEDGMASSVFAHSNAASYRLPSSHSAIHLSHYAATQDRARPASLHHSLPDTPELSSDDGADHVHFATSSSSSSTTTTTQRTRRISTTRTTIRSSLTSPPTILRSDFDRPDQPIFAVGQDEAGSARHERHVSFDTVPEVLRRASVHETPTASHSQPAFNFGSVPGREHSSPFDTLPPRSNSTRRTRHGVRASGGRSTSFSLPGSRRNSILGDRPFEFGHAGAHTAGSSHRRTTSVPDAALLDSLNVAHKQLASAGNLAITLTRQLSAPLRPVLQMTLFLSISSLTVLSLACFLCASYMLTAWDDVSKRSHRVGQVAGKTRHTMGRTLTWGMRMLGPGSGAEGKESKAGNGDAAGAGGVQGETRKRRESASRGAVSAAGHAMLWPARIAWSGASTVAFLVTPPAVSHMFTHGREGQKTKPRSTLPPRPPLSTLLPSILFTLLLALGAGLTTFMASRKAAAAAATAGAGARTEQPASSQPYTVPSPGVQYVHLPAASPFAGGHRASGMRPRSQQSAQRVV</sequence>
<gene>
    <name evidence="1" type="ORF">PAN0_016c5342</name>
</gene>
<dbReference type="AlphaFoldDB" id="A0A081CKC0"/>
<protein>
    <submittedName>
        <fullName evidence="1">Uncharacterized protein</fullName>
    </submittedName>
</protein>
<proteinExistence type="predicted"/>
<reference evidence="2" key="1">
    <citation type="journal article" date="2014" name="Genome Announc.">
        <title>Draft Genome Sequence of the Yeast Pseudozyma antarctica Type Strain JCM10317, a Producer of the Glycolipid Biosurfactants, Mannosylerythritol Lipids.</title>
        <authorList>
            <person name="Saika A."/>
            <person name="Koike H."/>
            <person name="Hori T."/>
            <person name="Fukuoka T."/>
            <person name="Sato S."/>
            <person name="Habe H."/>
            <person name="Kitamoto D."/>
            <person name="Morita T."/>
        </authorList>
    </citation>
    <scope>NUCLEOTIDE SEQUENCE [LARGE SCALE GENOMIC DNA]</scope>
    <source>
        <strain evidence="2">JCM 10317</strain>
    </source>
</reference>
<dbReference type="Proteomes" id="UP000053758">
    <property type="component" value="Unassembled WGS sequence"/>
</dbReference>
<dbReference type="RefSeq" id="XP_014654769.1">
    <property type="nucleotide sequence ID" value="XM_014799283.1"/>
</dbReference>
<dbReference type="HOGENOM" id="CLU_356005_0_0_1"/>
<organism evidence="1 2">
    <name type="scientific">Pseudozyma antarctica</name>
    <name type="common">Yeast</name>
    <name type="synonym">Candida antarctica</name>
    <dbReference type="NCBI Taxonomy" id="84753"/>
    <lineage>
        <taxon>Eukaryota</taxon>
        <taxon>Fungi</taxon>
        <taxon>Dikarya</taxon>
        <taxon>Basidiomycota</taxon>
        <taxon>Ustilaginomycotina</taxon>
        <taxon>Ustilaginomycetes</taxon>
        <taxon>Ustilaginales</taxon>
        <taxon>Ustilaginaceae</taxon>
        <taxon>Moesziomyces</taxon>
    </lineage>
</organism>
<dbReference type="OrthoDB" id="3367059at2759"/>
<dbReference type="GeneID" id="26306101"/>
<evidence type="ECO:0000313" key="2">
    <source>
        <dbReference type="Proteomes" id="UP000053758"/>
    </source>
</evidence>
<evidence type="ECO:0000313" key="1">
    <source>
        <dbReference type="EMBL" id="GAK67116.1"/>
    </source>
</evidence>
<keyword evidence="2" id="KW-1185">Reference proteome</keyword>
<dbReference type="EMBL" id="DF830083">
    <property type="protein sequence ID" value="GAK67116.1"/>
    <property type="molecule type" value="Genomic_DNA"/>
</dbReference>